<dbReference type="Proteomes" id="UP001498398">
    <property type="component" value="Unassembled WGS sequence"/>
</dbReference>
<keyword evidence="4" id="KW-1185">Reference proteome</keyword>
<gene>
    <name evidence="3" type="ORF">VKT23_003769</name>
</gene>
<sequence length="242" mass="27245">MKQAKSLGKWFATNRTQFTAIYSSTLQRAVMTAESILENQLDPKPPLIKSLALREQNFGEAEGQSYRQTRDPNLSVEEHYARKIYPHIRSRHESFPGGESKDDLARRAEEVVRDVILPSIAEAMKERRKNCHIAIVSHGLFIKELVDVIFKHSVRGIPEEKYKGLRNTGWTRILISVEGSSTNNSEDTPDLASTPLIVRVTQVNRHDHLDTITRQKGGIGSAAHDPKQKGIRDFFSGASTKS</sequence>
<organism evidence="3 4">
    <name type="scientific">Marasmiellus scandens</name>
    <dbReference type="NCBI Taxonomy" id="2682957"/>
    <lineage>
        <taxon>Eukaryota</taxon>
        <taxon>Fungi</taxon>
        <taxon>Dikarya</taxon>
        <taxon>Basidiomycota</taxon>
        <taxon>Agaricomycotina</taxon>
        <taxon>Agaricomycetes</taxon>
        <taxon>Agaricomycetidae</taxon>
        <taxon>Agaricales</taxon>
        <taxon>Marasmiineae</taxon>
        <taxon>Omphalotaceae</taxon>
        <taxon>Marasmiellus</taxon>
    </lineage>
</organism>
<keyword evidence="1" id="KW-0378">Hydrolase</keyword>
<dbReference type="EMBL" id="JBANRG010000003">
    <property type="protein sequence ID" value="KAK7469285.1"/>
    <property type="molecule type" value="Genomic_DNA"/>
</dbReference>
<name>A0ABR1JYM7_9AGAR</name>
<evidence type="ECO:0000313" key="3">
    <source>
        <dbReference type="EMBL" id="KAK7469285.1"/>
    </source>
</evidence>
<proteinExistence type="predicted"/>
<dbReference type="Pfam" id="PF00300">
    <property type="entry name" value="His_Phos_1"/>
    <property type="match status" value="1"/>
</dbReference>
<dbReference type="PANTHER" id="PTHR46517">
    <property type="entry name" value="FRUCTOSE-2,6-BISPHOSPHATASE TIGAR"/>
    <property type="match status" value="1"/>
</dbReference>
<dbReference type="InterPro" id="IPR051695">
    <property type="entry name" value="Phosphoglycerate_Mutase"/>
</dbReference>
<evidence type="ECO:0008006" key="5">
    <source>
        <dbReference type="Google" id="ProtNLM"/>
    </source>
</evidence>
<protein>
    <recommendedName>
        <fullName evidence="5">Phosphoglycerate mutase-like protein</fullName>
    </recommendedName>
</protein>
<evidence type="ECO:0000313" key="4">
    <source>
        <dbReference type="Proteomes" id="UP001498398"/>
    </source>
</evidence>
<feature type="region of interest" description="Disordered" evidence="2">
    <location>
        <begin position="215"/>
        <end position="242"/>
    </location>
</feature>
<dbReference type="PANTHER" id="PTHR46517:SF1">
    <property type="entry name" value="FRUCTOSE-2,6-BISPHOSPHATASE TIGAR"/>
    <property type="match status" value="1"/>
</dbReference>
<reference evidence="3 4" key="1">
    <citation type="submission" date="2024-01" db="EMBL/GenBank/DDBJ databases">
        <title>A draft genome for the cacao thread blight pathogen Marasmiellus scandens.</title>
        <authorList>
            <person name="Baruah I.K."/>
            <person name="Leung J."/>
            <person name="Bukari Y."/>
            <person name="Amoako-Attah I."/>
            <person name="Meinhardt L.W."/>
            <person name="Bailey B.A."/>
            <person name="Cohen S.P."/>
        </authorList>
    </citation>
    <scope>NUCLEOTIDE SEQUENCE [LARGE SCALE GENOMIC DNA]</scope>
    <source>
        <strain evidence="3 4">GH-19</strain>
    </source>
</reference>
<dbReference type="InterPro" id="IPR013078">
    <property type="entry name" value="His_Pase_superF_clade-1"/>
</dbReference>
<accession>A0ABR1JYM7</accession>
<dbReference type="Gene3D" id="3.40.50.1240">
    <property type="entry name" value="Phosphoglycerate mutase-like"/>
    <property type="match status" value="1"/>
</dbReference>
<dbReference type="InterPro" id="IPR029033">
    <property type="entry name" value="His_PPase_superfam"/>
</dbReference>
<evidence type="ECO:0000256" key="1">
    <source>
        <dbReference type="ARBA" id="ARBA00022801"/>
    </source>
</evidence>
<evidence type="ECO:0000256" key="2">
    <source>
        <dbReference type="SAM" id="MobiDB-lite"/>
    </source>
</evidence>
<dbReference type="SUPFAM" id="SSF53254">
    <property type="entry name" value="Phosphoglycerate mutase-like"/>
    <property type="match status" value="1"/>
</dbReference>
<dbReference type="CDD" id="cd07067">
    <property type="entry name" value="HP_PGM_like"/>
    <property type="match status" value="1"/>
</dbReference>
<comment type="caution">
    <text evidence="3">The sequence shown here is derived from an EMBL/GenBank/DDBJ whole genome shotgun (WGS) entry which is preliminary data.</text>
</comment>